<evidence type="ECO:0000256" key="1">
    <source>
        <dbReference type="ARBA" id="ARBA00022491"/>
    </source>
</evidence>
<name>A0ABN8DZ08_9VIBR</name>
<dbReference type="InterPro" id="IPR050109">
    <property type="entry name" value="HTH-type_TetR-like_transc_reg"/>
</dbReference>
<dbReference type="InterPro" id="IPR001647">
    <property type="entry name" value="HTH_TetR"/>
</dbReference>
<keyword evidence="3 5" id="KW-0238">DNA-binding</keyword>
<proteinExistence type="predicted"/>
<keyword evidence="4" id="KW-0804">Transcription</keyword>
<evidence type="ECO:0000256" key="4">
    <source>
        <dbReference type="ARBA" id="ARBA00023163"/>
    </source>
</evidence>
<sequence length="206" mass="22950">MANKKPSRRAELLSLAQTLFLEKGYEQTSMQDICSAAGVSKGALYHHFKSKEEVLDAMVDALMERAVDKVSIIARDPILSAAEKMEQIIGLSIDSKMDTGSESQSFKHAIQHPHNALLFFKLRNIWVSKIGPEIEIVITQGVTESVFDVQFPEETARTLVMTISDFGDEMERIIANKQTLNVAKALERSKQALFCICHRLLGAAQN</sequence>
<dbReference type="Gene3D" id="1.10.357.10">
    <property type="entry name" value="Tetracycline Repressor, domain 2"/>
    <property type="match status" value="1"/>
</dbReference>
<feature type="DNA-binding region" description="H-T-H motif" evidence="5">
    <location>
        <begin position="29"/>
        <end position="48"/>
    </location>
</feature>
<dbReference type="Pfam" id="PF21303">
    <property type="entry name" value="TetR_C_39"/>
    <property type="match status" value="1"/>
</dbReference>
<accession>A0ABN8DZ08</accession>
<dbReference type="PROSITE" id="PS01081">
    <property type="entry name" value="HTH_TETR_1"/>
    <property type="match status" value="1"/>
</dbReference>
<organism evidence="7 8">
    <name type="scientific">Vibrio stylophorae</name>
    <dbReference type="NCBI Taxonomy" id="659351"/>
    <lineage>
        <taxon>Bacteria</taxon>
        <taxon>Pseudomonadati</taxon>
        <taxon>Pseudomonadota</taxon>
        <taxon>Gammaproteobacteria</taxon>
        <taxon>Vibrionales</taxon>
        <taxon>Vibrionaceae</taxon>
        <taxon>Vibrio</taxon>
    </lineage>
</organism>
<comment type="caution">
    <text evidence="7">The sequence shown here is derived from an EMBL/GenBank/DDBJ whole genome shotgun (WGS) entry which is preliminary data.</text>
</comment>
<dbReference type="InterPro" id="IPR049149">
    <property type="entry name" value="TetR/AcrR_C"/>
</dbReference>
<evidence type="ECO:0000313" key="8">
    <source>
        <dbReference type="Proteomes" id="UP000838672"/>
    </source>
</evidence>
<dbReference type="PRINTS" id="PR00455">
    <property type="entry name" value="HTHTETR"/>
</dbReference>
<feature type="domain" description="HTH tetR-type" evidence="6">
    <location>
        <begin position="6"/>
        <end position="66"/>
    </location>
</feature>
<keyword evidence="2" id="KW-0805">Transcription regulation</keyword>
<dbReference type="PANTHER" id="PTHR30055:SF175">
    <property type="entry name" value="HTH-TYPE TRANSCRIPTIONAL REPRESSOR KSTR2"/>
    <property type="match status" value="1"/>
</dbReference>
<dbReference type="InterPro" id="IPR023772">
    <property type="entry name" value="DNA-bd_HTH_TetR-type_CS"/>
</dbReference>
<reference evidence="7" key="1">
    <citation type="submission" date="2021-11" db="EMBL/GenBank/DDBJ databases">
        <authorList>
            <person name="Rodrigo-Torres L."/>
            <person name="Arahal R. D."/>
            <person name="Lucena T."/>
        </authorList>
    </citation>
    <scope>NUCLEOTIDE SEQUENCE</scope>
    <source>
        <strain evidence="7">CECT 7929</strain>
    </source>
</reference>
<dbReference type="PROSITE" id="PS50977">
    <property type="entry name" value="HTH_TETR_2"/>
    <property type="match status" value="1"/>
</dbReference>
<keyword evidence="1" id="KW-0678">Repressor</keyword>
<gene>
    <name evidence="7" type="primary">slmA_2</name>
    <name evidence="7" type="ORF">VST7929_03083</name>
</gene>
<dbReference type="PANTHER" id="PTHR30055">
    <property type="entry name" value="HTH-TYPE TRANSCRIPTIONAL REGULATOR RUTR"/>
    <property type="match status" value="1"/>
</dbReference>
<evidence type="ECO:0000259" key="6">
    <source>
        <dbReference type="PROSITE" id="PS50977"/>
    </source>
</evidence>
<evidence type="ECO:0000256" key="2">
    <source>
        <dbReference type="ARBA" id="ARBA00023015"/>
    </source>
</evidence>
<dbReference type="SUPFAM" id="SSF46689">
    <property type="entry name" value="Homeodomain-like"/>
    <property type="match status" value="1"/>
</dbReference>
<evidence type="ECO:0000256" key="5">
    <source>
        <dbReference type="PROSITE-ProRule" id="PRU00335"/>
    </source>
</evidence>
<dbReference type="Proteomes" id="UP000838672">
    <property type="component" value="Unassembled WGS sequence"/>
</dbReference>
<evidence type="ECO:0000313" key="7">
    <source>
        <dbReference type="EMBL" id="CAH0535513.1"/>
    </source>
</evidence>
<dbReference type="Pfam" id="PF00440">
    <property type="entry name" value="TetR_N"/>
    <property type="match status" value="1"/>
</dbReference>
<evidence type="ECO:0000256" key="3">
    <source>
        <dbReference type="ARBA" id="ARBA00023125"/>
    </source>
</evidence>
<protein>
    <submittedName>
        <fullName evidence="7">Nucleoid occlusion factor SlmA</fullName>
    </submittedName>
</protein>
<keyword evidence="8" id="KW-1185">Reference proteome</keyword>
<dbReference type="InterPro" id="IPR009057">
    <property type="entry name" value="Homeodomain-like_sf"/>
</dbReference>
<dbReference type="EMBL" id="CAKLDI010000002">
    <property type="protein sequence ID" value="CAH0535513.1"/>
    <property type="molecule type" value="Genomic_DNA"/>
</dbReference>
<dbReference type="RefSeq" id="WP_237468423.1">
    <property type="nucleotide sequence ID" value="NZ_CAKLDI010000002.1"/>
</dbReference>